<dbReference type="EMBL" id="JBIRPU010000005">
    <property type="protein sequence ID" value="MFI0793066.1"/>
    <property type="molecule type" value="Genomic_DNA"/>
</dbReference>
<proteinExistence type="predicted"/>
<comment type="caution">
    <text evidence="1">The sequence shown here is derived from an EMBL/GenBank/DDBJ whole genome shotgun (WGS) entry which is preliminary data.</text>
</comment>
<dbReference type="Proteomes" id="UP001611075">
    <property type="component" value="Unassembled WGS sequence"/>
</dbReference>
<keyword evidence="2" id="KW-1185">Reference proteome</keyword>
<evidence type="ECO:0000313" key="1">
    <source>
        <dbReference type="EMBL" id="MFI0793066.1"/>
    </source>
</evidence>
<accession>A0ABW7SKK6</accession>
<gene>
    <name evidence="1" type="ORF">ACH4OY_10245</name>
</gene>
<evidence type="ECO:0000313" key="2">
    <source>
        <dbReference type="Proteomes" id="UP001611075"/>
    </source>
</evidence>
<sequence>MAVSVGELLVVDWAPSAEQRPRAIISFTFDCGTITSLDGLNLSGQELEDVGFFSDQEAEQRLPGNVAPRVHAAICARAQHAPVYMAGGASARS</sequence>
<name>A0ABW7SKK6_9ACTN</name>
<evidence type="ECO:0008006" key="3">
    <source>
        <dbReference type="Google" id="ProtNLM"/>
    </source>
</evidence>
<protein>
    <recommendedName>
        <fullName evidence="3">NUDIX hydrolase</fullName>
    </recommendedName>
</protein>
<organism evidence="1 2">
    <name type="scientific">Micromonospora rubida</name>
    <dbReference type="NCBI Taxonomy" id="2697657"/>
    <lineage>
        <taxon>Bacteria</taxon>
        <taxon>Bacillati</taxon>
        <taxon>Actinomycetota</taxon>
        <taxon>Actinomycetes</taxon>
        <taxon>Micromonosporales</taxon>
        <taxon>Micromonosporaceae</taxon>
        <taxon>Micromonospora</taxon>
    </lineage>
</organism>
<reference evidence="1 2" key="1">
    <citation type="submission" date="2024-10" db="EMBL/GenBank/DDBJ databases">
        <title>The Natural Products Discovery Center: Release of the First 8490 Sequenced Strains for Exploring Actinobacteria Biosynthetic Diversity.</title>
        <authorList>
            <person name="Kalkreuter E."/>
            <person name="Kautsar S.A."/>
            <person name="Yang D."/>
            <person name="Bader C.D."/>
            <person name="Teijaro C.N."/>
            <person name="Fluegel L."/>
            <person name="Davis C.M."/>
            <person name="Simpson J.R."/>
            <person name="Lauterbach L."/>
            <person name="Steele A.D."/>
            <person name="Gui C."/>
            <person name="Meng S."/>
            <person name="Li G."/>
            <person name="Viehrig K."/>
            <person name="Ye F."/>
            <person name="Su P."/>
            <person name="Kiefer A.F."/>
            <person name="Nichols A."/>
            <person name="Cepeda A.J."/>
            <person name="Yan W."/>
            <person name="Fan B."/>
            <person name="Jiang Y."/>
            <person name="Adhikari A."/>
            <person name="Zheng C.-J."/>
            <person name="Schuster L."/>
            <person name="Cowan T.M."/>
            <person name="Smanski M.J."/>
            <person name="Chevrette M.G."/>
            <person name="De Carvalho L.P.S."/>
            <person name="Shen B."/>
        </authorList>
    </citation>
    <scope>NUCLEOTIDE SEQUENCE [LARGE SCALE GENOMIC DNA]</scope>
    <source>
        <strain evidence="1 2">NPDC021253</strain>
    </source>
</reference>
<dbReference type="RefSeq" id="WP_396678179.1">
    <property type="nucleotide sequence ID" value="NZ_JBIRPU010000005.1"/>
</dbReference>